<evidence type="ECO:0000256" key="6">
    <source>
        <dbReference type="SAM" id="Phobius"/>
    </source>
</evidence>
<feature type="transmembrane region" description="Helical" evidence="6">
    <location>
        <begin position="221"/>
        <end position="241"/>
    </location>
</feature>
<reference evidence="7 8" key="1">
    <citation type="journal article" date="2015" name="Genome Biol. Evol.">
        <title>Phylogenomic analyses indicate that early fungi evolved digesting cell walls of algal ancestors of land plants.</title>
        <authorList>
            <person name="Chang Y."/>
            <person name="Wang S."/>
            <person name="Sekimoto S."/>
            <person name="Aerts A.L."/>
            <person name="Choi C."/>
            <person name="Clum A."/>
            <person name="LaButti K.M."/>
            <person name="Lindquist E.A."/>
            <person name="Yee Ngan C."/>
            <person name="Ohm R.A."/>
            <person name="Salamov A.A."/>
            <person name="Grigoriev I.V."/>
            <person name="Spatafora J.W."/>
            <person name="Berbee M.L."/>
        </authorList>
    </citation>
    <scope>NUCLEOTIDE SEQUENCE [LARGE SCALE GENOMIC DNA]</scope>
    <source>
        <strain evidence="7 8">JEL478</strain>
    </source>
</reference>
<dbReference type="PANTHER" id="PTHR23513">
    <property type="entry name" value="INTEGRAL MEMBRANE EFFLUX PROTEIN-RELATED"/>
    <property type="match status" value="1"/>
</dbReference>
<sequence length="365" mass="40081">MTSLLRPLAGLSRSEITNVLVYSARIVMYLLTERHIRELKLILLGNIRYKVGVEMSGTFLNRLTTNNTGQLWTAAQSLNLDAQCIGSLLVGHLIHQFIAGRVLASFVVLFGVTIVSLFRSLKVRREVPFRASDDAAPKGSSNKATWGSWTPYLVSLFFTVTGVFHGGGERMRRVIPADIVGSDPEKLRPYSLALVHHRYLEGTIFPFYAPSELGNSNLQSILTGGSNFGEFLGAVVVLIFAKSIKTPIPCPCPDAILLVVVWVLPYVNVGPNPVQTAQVDEYTTPLSAVMSFLYVAQLVLFFVLKNVMGISPRQLASSTFQGPVHLYRWVLMTIVAVIVFISTSIPRGSFAFNPDPDTDSFGGEN</sequence>
<evidence type="ECO:0000256" key="3">
    <source>
        <dbReference type="ARBA" id="ARBA00022692"/>
    </source>
</evidence>
<dbReference type="PANTHER" id="PTHR23513:SF6">
    <property type="entry name" value="MAJOR FACILITATOR SUPERFAMILY ASSOCIATED DOMAIN-CONTAINING PROTEIN"/>
    <property type="match status" value="1"/>
</dbReference>
<feature type="transmembrane region" description="Helical" evidence="6">
    <location>
        <begin position="98"/>
        <end position="118"/>
    </location>
</feature>
<evidence type="ECO:0000256" key="5">
    <source>
        <dbReference type="ARBA" id="ARBA00023136"/>
    </source>
</evidence>
<organism evidence="7 8">
    <name type="scientific">Gonapodya prolifera (strain JEL478)</name>
    <name type="common">Monoblepharis prolifera</name>
    <dbReference type="NCBI Taxonomy" id="1344416"/>
    <lineage>
        <taxon>Eukaryota</taxon>
        <taxon>Fungi</taxon>
        <taxon>Fungi incertae sedis</taxon>
        <taxon>Chytridiomycota</taxon>
        <taxon>Chytridiomycota incertae sedis</taxon>
        <taxon>Monoblepharidomycetes</taxon>
        <taxon>Monoblepharidales</taxon>
        <taxon>Gonapodyaceae</taxon>
        <taxon>Gonapodya</taxon>
    </lineage>
</organism>
<gene>
    <name evidence="7" type="ORF">M427DRAFT_32982</name>
</gene>
<keyword evidence="8" id="KW-1185">Reference proteome</keyword>
<feature type="transmembrane region" description="Helical" evidence="6">
    <location>
        <begin position="286"/>
        <end position="304"/>
    </location>
</feature>
<accession>A0A139ACL5</accession>
<keyword evidence="4 6" id="KW-1133">Transmembrane helix</keyword>
<proteinExistence type="predicted"/>
<comment type="subcellular location">
    <subcellularLocation>
        <location evidence="1">Cell membrane</location>
        <topology evidence="1">Multi-pass membrane protein</topology>
    </subcellularLocation>
</comment>
<dbReference type="AlphaFoldDB" id="A0A139ACL5"/>
<dbReference type="GO" id="GO:0005886">
    <property type="term" value="C:plasma membrane"/>
    <property type="evidence" value="ECO:0007669"/>
    <property type="project" value="UniProtKB-SubCell"/>
</dbReference>
<dbReference type="Proteomes" id="UP000070544">
    <property type="component" value="Unassembled WGS sequence"/>
</dbReference>
<dbReference type="EMBL" id="KQ965768">
    <property type="protein sequence ID" value="KXS14517.1"/>
    <property type="molecule type" value="Genomic_DNA"/>
</dbReference>
<feature type="transmembrane region" description="Helical" evidence="6">
    <location>
        <begin position="248"/>
        <end position="266"/>
    </location>
</feature>
<feature type="transmembrane region" description="Helical" evidence="6">
    <location>
        <begin position="149"/>
        <end position="168"/>
    </location>
</feature>
<feature type="transmembrane region" description="Helical" evidence="6">
    <location>
        <begin position="325"/>
        <end position="345"/>
    </location>
</feature>
<dbReference type="OrthoDB" id="5344169at2759"/>
<protein>
    <submittedName>
        <fullName evidence="7">Uncharacterized protein</fullName>
    </submittedName>
</protein>
<keyword evidence="3 6" id="KW-0812">Transmembrane</keyword>
<keyword evidence="5 6" id="KW-0472">Membrane</keyword>
<evidence type="ECO:0000313" key="8">
    <source>
        <dbReference type="Proteomes" id="UP000070544"/>
    </source>
</evidence>
<evidence type="ECO:0000256" key="1">
    <source>
        <dbReference type="ARBA" id="ARBA00004651"/>
    </source>
</evidence>
<evidence type="ECO:0000313" key="7">
    <source>
        <dbReference type="EMBL" id="KXS14517.1"/>
    </source>
</evidence>
<evidence type="ECO:0000256" key="4">
    <source>
        <dbReference type="ARBA" id="ARBA00022989"/>
    </source>
</evidence>
<name>A0A139ACL5_GONPJ</name>
<dbReference type="OMA" id="PVCFAMA"/>
<evidence type="ECO:0000256" key="2">
    <source>
        <dbReference type="ARBA" id="ARBA00022475"/>
    </source>
</evidence>
<keyword evidence="2" id="KW-1003">Cell membrane</keyword>